<sequence length="367" mass="40890">MTKEIPRRPFNYCHDDNRTAGSPLLSLSLWTKLLMSFLVLMSVLKETKHVSAFTRVINCTPKFTSRVSAFLGHRCQGNTLCTTPETDAVYTELFEEIEVLARELWDGGEMPRLTPGAATNNETVAPEGDRRASVLFEGEKDLPEDVPFSERGGYFRKEALRGCPNAQHSYGLLLWSGFAGTERDPEESAKFHAAAACQHHLDGIAVFGGCLRTGTGMPKKKKKKPKAKTTTKPQRTIDAVALGLNSIDFCASHAIGNPTGVNKKAALFESDGDDFRAVELYEACWRSGRANALLLFNLGWCLLHGKGVQQKNNDRDWGISLWKEATEMAPNEGSEEAAWNLYQEYVRDDPREAQHWLDLAQKLGYCE</sequence>
<evidence type="ECO:0000313" key="1">
    <source>
        <dbReference type="EMBL" id="CAD8881448.1"/>
    </source>
</evidence>
<accession>A0A7S1BBL9</accession>
<organism evidence="1">
    <name type="scientific">Corethron hystrix</name>
    <dbReference type="NCBI Taxonomy" id="216773"/>
    <lineage>
        <taxon>Eukaryota</taxon>
        <taxon>Sar</taxon>
        <taxon>Stramenopiles</taxon>
        <taxon>Ochrophyta</taxon>
        <taxon>Bacillariophyta</taxon>
        <taxon>Coscinodiscophyceae</taxon>
        <taxon>Corethrophycidae</taxon>
        <taxon>Corethrales</taxon>
        <taxon>Corethraceae</taxon>
        <taxon>Corethron</taxon>
    </lineage>
</organism>
<dbReference type="PANTHER" id="PTHR11102">
    <property type="entry name" value="SEL-1-LIKE PROTEIN"/>
    <property type="match status" value="1"/>
</dbReference>
<dbReference type="InterPro" id="IPR011990">
    <property type="entry name" value="TPR-like_helical_dom_sf"/>
</dbReference>
<name>A0A7S1BBL9_9STRA</name>
<dbReference type="PANTHER" id="PTHR11102:SF160">
    <property type="entry name" value="ERAD-ASSOCIATED E3 UBIQUITIN-PROTEIN LIGASE COMPONENT HRD3"/>
    <property type="match status" value="1"/>
</dbReference>
<dbReference type="AlphaFoldDB" id="A0A7S1BBL9"/>
<protein>
    <submittedName>
        <fullName evidence="1">Uncharacterized protein</fullName>
    </submittedName>
</protein>
<reference evidence="1" key="1">
    <citation type="submission" date="2021-01" db="EMBL/GenBank/DDBJ databases">
        <authorList>
            <person name="Corre E."/>
            <person name="Pelletier E."/>
            <person name="Niang G."/>
            <person name="Scheremetjew M."/>
            <person name="Finn R."/>
            <person name="Kale V."/>
            <person name="Holt S."/>
            <person name="Cochrane G."/>
            <person name="Meng A."/>
            <person name="Brown T."/>
            <person name="Cohen L."/>
        </authorList>
    </citation>
    <scope>NUCLEOTIDE SEQUENCE</scope>
    <source>
        <strain evidence="1">308</strain>
    </source>
</reference>
<dbReference type="Gene3D" id="1.25.40.10">
    <property type="entry name" value="Tetratricopeptide repeat domain"/>
    <property type="match status" value="2"/>
</dbReference>
<dbReference type="InterPro" id="IPR050767">
    <property type="entry name" value="Sel1_AlgK"/>
</dbReference>
<gene>
    <name evidence="1" type="ORF">CHYS00102_LOCUS8635</name>
</gene>
<proteinExistence type="predicted"/>
<dbReference type="SUPFAM" id="SSF81901">
    <property type="entry name" value="HCP-like"/>
    <property type="match status" value="1"/>
</dbReference>
<dbReference type="EMBL" id="HBFR01011969">
    <property type="protein sequence ID" value="CAD8881448.1"/>
    <property type="molecule type" value="Transcribed_RNA"/>
</dbReference>